<name>A0A139WF43_TRICA</name>
<reference evidence="1 2" key="2">
    <citation type="journal article" date="2010" name="Nucleic Acids Res.">
        <title>BeetleBase in 2010: revisions to provide comprehensive genomic information for Tribolium castaneum.</title>
        <authorList>
            <person name="Kim H.S."/>
            <person name="Murphy T."/>
            <person name="Xia J."/>
            <person name="Caragea D."/>
            <person name="Park Y."/>
            <person name="Beeman R.W."/>
            <person name="Lorenzen M.D."/>
            <person name="Butcher S."/>
            <person name="Manak J.R."/>
            <person name="Brown S.J."/>
        </authorList>
    </citation>
    <scope>GENOME REANNOTATION</scope>
    <source>
        <strain evidence="1 2">Georgia GA2</strain>
    </source>
</reference>
<evidence type="ECO:0000313" key="1">
    <source>
        <dbReference type="EMBL" id="KYB26608.1"/>
    </source>
</evidence>
<reference evidence="1 2" key="1">
    <citation type="journal article" date="2008" name="Nature">
        <title>The genome of the model beetle and pest Tribolium castaneum.</title>
        <authorList>
            <consortium name="Tribolium Genome Sequencing Consortium"/>
            <person name="Richards S."/>
            <person name="Gibbs R.A."/>
            <person name="Weinstock G.M."/>
            <person name="Brown S.J."/>
            <person name="Denell R."/>
            <person name="Beeman R.W."/>
            <person name="Gibbs R."/>
            <person name="Beeman R.W."/>
            <person name="Brown S.J."/>
            <person name="Bucher G."/>
            <person name="Friedrich M."/>
            <person name="Grimmelikhuijzen C.J."/>
            <person name="Klingler M."/>
            <person name="Lorenzen M."/>
            <person name="Richards S."/>
            <person name="Roth S."/>
            <person name="Schroder R."/>
            <person name="Tautz D."/>
            <person name="Zdobnov E.M."/>
            <person name="Muzny D."/>
            <person name="Gibbs R.A."/>
            <person name="Weinstock G.M."/>
            <person name="Attaway T."/>
            <person name="Bell S."/>
            <person name="Buhay C.J."/>
            <person name="Chandrabose M.N."/>
            <person name="Chavez D."/>
            <person name="Clerk-Blankenburg K.P."/>
            <person name="Cree A."/>
            <person name="Dao M."/>
            <person name="Davis C."/>
            <person name="Chacko J."/>
            <person name="Dinh H."/>
            <person name="Dugan-Rocha S."/>
            <person name="Fowler G."/>
            <person name="Garner T.T."/>
            <person name="Garnes J."/>
            <person name="Gnirke A."/>
            <person name="Hawes A."/>
            <person name="Hernandez J."/>
            <person name="Hines S."/>
            <person name="Holder M."/>
            <person name="Hume J."/>
            <person name="Jhangiani S.N."/>
            <person name="Joshi V."/>
            <person name="Khan Z.M."/>
            <person name="Jackson L."/>
            <person name="Kovar C."/>
            <person name="Kowis A."/>
            <person name="Lee S."/>
            <person name="Lewis L.R."/>
            <person name="Margolis J."/>
            <person name="Morgan M."/>
            <person name="Nazareth L.V."/>
            <person name="Nguyen N."/>
            <person name="Okwuonu G."/>
            <person name="Parker D."/>
            <person name="Richards S."/>
            <person name="Ruiz S.J."/>
            <person name="Santibanez J."/>
            <person name="Savard J."/>
            <person name="Scherer S.E."/>
            <person name="Schneider B."/>
            <person name="Sodergren E."/>
            <person name="Tautz D."/>
            <person name="Vattahil S."/>
            <person name="Villasana D."/>
            <person name="White C.S."/>
            <person name="Wright R."/>
            <person name="Park Y."/>
            <person name="Beeman R.W."/>
            <person name="Lord J."/>
            <person name="Oppert B."/>
            <person name="Lorenzen M."/>
            <person name="Brown S."/>
            <person name="Wang L."/>
            <person name="Savard J."/>
            <person name="Tautz D."/>
            <person name="Richards S."/>
            <person name="Weinstock G."/>
            <person name="Gibbs R.A."/>
            <person name="Liu Y."/>
            <person name="Worley K."/>
            <person name="Weinstock G."/>
            <person name="Elsik C.G."/>
            <person name="Reese J.T."/>
            <person name="Elhaik E."/>
            <person name="Landan G."/>
            <person name="Graur D."/>
            <person name="Arensburger P."/>
            <person name="Atkinson P."/>
            <person name="Beeman R.W."/>
            <person name="Beidler J."/>
            <person name="Brown S.J."/>
            <person name="Demuth J.P."/>
            <person name="Drury D.W."/>
            <person name="Du Y.Z."/>
            <person name="Fujiwara H."/>
            <person name="Lorenzen M."/>
            <person name="Maselli V."/>
            <person name="Osanai M."/>
            <person name="Park Y."/>
            <person name="Robertson H.M."/>
            <person name="Tu Z."/>
            <person name="Wang J.J."/>
            <person name="Wang S."/>
            <person name="Richards S."/>
            <person name="Song H."/>
            <person name="Zhang L."/>
            <person name="Sodergren E."/>
            <person name="Werner D."/>
            <person name="Stanke M."/>
            <person name="Morgenstern B."/>
            <person name="Solovyev V."/>
            <person name="Kosarev P."/>
            <person name="Brown G."/>
            <person name="Chen H.C."/>
            <person name="Ermolaeva O."/>
            <person name="Hlavina W."/>
            <person name="Kapustin Y."/>
            <person name="Kiryutin B."/>
            <person name="Kitts P."/>
            <person name="Maglott D."/>
            <person name="Pruitt K."/>
            <person name="Sapojnikov V."/>
            <person name="Souvorov A."/>
            <person name="Mackey A.J."/>
            <person name="Waterhouse R.M."/>
            <person name="Wyder S."/>
            <person name="Zdobnov E.M."/>
            <person name="Zdobnov E.M."/>
            <person name="Wyder S."/>
            <person name="Kriventseva E.V."/>
            <person name="Kadowaki T."/>
            <person name="Bork P."/>
            <person name="Aranda M."/>
            <person name="Bao R."/>
            <person name="Beermann A."/>
            <person name="Berns N."/>
            <person name="Bolognesi R."/>
            <person name="Bonneton F."/>
            <person name="Bopp D."/>
            <person name="Brown S.J."/>
            <person name="Bucher G."/>
            <person name="Butts T."/>
            <person name="Chaumot A."/>
            <person name="Denell R.E."/>
            <person name="Ferrier D.E."/>
            <person name="Friedrich M."/>
            <person name="Gordon C.M."/>
            <person name="Jindra M."/>
            <person name="Klingler M."/>
            <person name="Lan Q."/>
            <person name="Lattorff H.M."/>
            <person name="Laudet V."/>
            <person name="von Levetsow C."/>
            <person name="Liu Z."/>
            <person name="Lutz R."/>
            <person name="Lynch J.A."/>
            <person name="da Fonseca R.N."/>
            <person name="Posnien N."/>
            <person name="Reuter R."/>
            <person name="Roth S."/>
            <person name="Savard J."/>
            <person name="Schinko J.B."/>
            <person name="Schmitt C."/>
            <person name="Schoppmeier M."/>
            <person name="Schroder R."/>
            <person name="Shippy T.D."/>
            <person name="Simonnet F."/>
            <person name="Marques-Souza H."/>
            <person name="Tautz D."/>
            <person name="Tomoyasu Y."/>
            <person name="Trauner J."/>
            <person name="Van der Zee M."/>
            <person name="Vervoort M."/>
            <person name="Wittkopp N."/>
            <person name="Wimmer E.A."/>
            <person name="Yang X."/>
            <person name="Jones A.K."/>
            <person name="Sattelle D.B."/>
            <person name="Ebert P.R."/>
            <person name="Nelson D."/>
            <person name="Scott J.G."/>
            <person name="Beeman R.W."/>
            <person name="Muthukrishnan S."/>
            <person name="Kramer K.J."/>
            <person name="Arakane Y."/>
            <person name="Beeman R.W."/>
            <person name="Zhu Q."/>
            <person name="Hogenkamp D."/>
            <person name="Dixit R."/>
            <person name="Oppert B."/>
            <person name="Jiang H."/>
            <person name="Zou Z."/>
            <person name="Marshall J."/>
            <person name="Elpidina E."/>
            <person name="Vinokurov K."/>
            <person name="Oppert C."/>
            <person name="Zou Z."/>
            <person name="Evans J."/>
            <person name="Lu Z."/>
            <person name="Zhao P."/>
            <person name="Sumathipala N."/>
            <person name="Altincicek B."/>
            <person name="Vilcinskas A."/>
            <person name="Williams M."/>
            <person name="Hultmark D."/>
            <person name="Hetru C."/>
            <person name="Jiang H."/>
            <person name="Grimmelikhuijzen C.J."/>
            <person name="Hauser F."/>
            <person name="Cazzamali G."/>
            <person name="Williamson M."/>
            <person name="Park Y."/>
            <person name="Li B."/>
            <person name="Tanaka Y."/>
            <person name="Predel R."/>
            <person name="Neupert S."/>
            <person name="Schachtner J."/>
            <person name="Verleyen P."/>
            <person name="Raible F."/>
            <person name="Bork P."/>
            <person name="Friedrich M."/>
            <person name="Walden K.K."/>
            <person name="Robertson H.M."/>
            <person name="Angeli S."/>
            <person name="Foret S."/>
            <person name="Bucher G."/>
            <person name="Schuetz S."/>
            <person name="Maleszka R."/>
            <person name="Wimmer E.A."/>
            <person name="Beeman R.W."/>
            <person name="Lorenzen M."/>
            <person name="Tomoyasu Y."/>
            <person name="Miller S.C."/>
            <person name="Grossmann D."/>
            <person name="Bucher G."/>
        </authorList>
    </citation>
    <scope>NUCLEOTIDE SEQUENCE [LARGE SCALE GENOMIC DNA]</scope>
    <source>
        <strain evidence="1 2">Georgia GA2</strain>
    </source>
</reference>
<dbReference type="Proteomes" id="UP000007266">
    <property type="component" value="Linkage group 7"/>
</dbReference>
<protein>
    <submittedName>
        <fullName evidence="1">Uncharacterized protein</fullName>
    </submittedName>
</protein>
<gene>
    <name evidence="1" type="primary">AUGUSTUS-3.0.2_33568</name>
    <name evidence="1" type="ORF">TcasGA2_TC033568</name>
</gene>
<dbReference type="EMBL" id="KQ971352">
    <property type="protein sequence ID" value="KYB26608.1"/>
    <property type="molecule type" value="Genomic_DNA"/>
</dbReference>
<dbReference type="AlphaFoldDB" id="A0A139WF43"/>
<proteinExistence type="predicted"/>
<sequence length="77" mass="8970">MSFGKRFIRFCNENVVLIAGVGIIISIHWTWNRLQNIPTLVDPSEKKEMPVILAARYLKRKSVEKYHELTGTEPKEQ</sequence>
<organism evidence="1 2">
    <name type="scientific">Tribolium castaneum</name>
    <name type="common">Red flour beetle</name>
    <dbReference type="NCBI Taxonomy" id="7070"/>
    <lineage>
        <taxon>Eukaryota</taxon>
        <taxon>Metazoa</taxon>
        <taxon>Ecdysozoa</taxon>
        <taxon>Arthropoda</taxon>
        <taxon>Hexapoda</taxon>
        <taxon>Insecta</taxon>
        <taxon>Pterygota</taxon>
        <taxon>Neoptera</taxon>
        <taxon>Endopterygota</taxon>
        <taxon>Coleoptera</taxon>
        <taxon>Polyphaga</taxon>
        <taxon>Cucujiformia</taxon>
        <taxon>Tenebrionidae</taxon>
        <taxon>Tenebrionidae incertae sedis</taxon>
        <taxon>Tribolium</taxon>
    </lineage>
</organism>
<accession>A0A139WF43</accession>
<dbReference type="InParanoid" id="A0A139WF43"/>
<evidence type="ECO:0000313" key="2">
    <source>
        <dbReference type="Proteomes" id="UP000007266"/>
    </source>
</evidence>
<keyword evidence="2" id="KW-1185">Reference proteome</keyword>